<reference evidence="1" key="1">
    <citation type="journal article" date="2021" name="Proc. Natl. Acad. Sci. U.S.A.">
        <title>A Catalog of Tens of Thousands of Viruses from Human Metagenomes Reveals Hidden Associations with Chronic Diseases.</title>
        <authorList>
            <person name="Tisza M.J."/>
            <person name="Buck C.B."/>
        </authorList>
    </citation>
    <scope>NUCLEOTIDE SEQUENCE</scope>
    <source>
        <strain evidence="1">CtA4D8</strain>
    </source>
</reference>
<name>A0A8S5L6H5_9CAUD</name>
<proteinExistence type="predicted"/>
<evidence type="ECO:0000313" key="1">
    <source>
        <dbReference type="EMBL" id="DAD65388.1"/>
    </source>
</evidence>
<sequence length="248" mass="26769">MEYLGKIVDTNDPLHKGRCKILVYGIFGTTKLEDIPIDDLPWAYPEVPITFGNKGGGQISIPKKDQIVKVKFPTDSIYHPVYTSIEELAEDMIDEMKKDYEGFHSLLYDTTGSIKIYFAKGTGLMIDHGTSILNIKPNGNIVINHSGSSSTIELAGDTISVTSTNAVNISTPNTITSNSNYVHVNGSTTDVGANPIYSAVNGEPLMLLLKAMATAIDQSKFPISNGTFSQMVQSAESSILSSTVNTTP</sequence>
<organism evidence="1">
    <name type="scientific">Myoviridae sp. ctA4D8</name>
    <dbReference type="NCBI Taxonomy" id="2823535"/>
    <lineage>
        <taxon>Viruses</taxon>
        <taxon>Duplodnaviria</taxon>
        <taxon>Heunggongvirae</taxon>
        <taxon>Uroviricota</taxon>
        <taxon>Caudoviricetes</taxon>
    </lineage>
</organism>
<dbReference type="SUPFAM" id="SSF69255">
    <property type="entry name" value="gp5 N-terminal domain-like"/>
    <property type="match status" value="1"/>
</dbReference>
<accession>A0A8S5L6H5</accession>
<dbReference type="Gene3D" id="2.40.50.260">
    <property type="entry name" value="Nucleic acid-binding protein domain"/>
    <property type="match status" value="1"/>
</dbReference>
<dbReference type="EMBL" id="BK014643">
    <property type="protein sequence ID" value="DAD65388.1"/>
    <property type="molecule type" value="Genomic_DNA"/>
</dbReference>
<protein>
    <submittedName>
        <fullName evidence="1">Baseplate wedge protein</fullName>
    </submittedName>
</protein>